<dbReference type="InterPro" id="IPR003774">
    <property type="entry name" value="AlgH-like"/>
</dbReference>
<evidence type="ECO:0008006" key="4">
    <source>
        <dbReference type="Google" id="ProtNLM"/>
    </source>
</evidence>
<protein>
    <recommendedName>
        <fullName evidence="4">Thioredoxin domain-containing protein</fullName>
    </recommendedName>
</protein>
<keyword evidence="3" id="KW-1185">Reference proteome</keyword>
<evidence type="ECO:0000313" key="3">
    <source>
        <dbReference type="Proteomes" id="UP001420932"/>
    </source>
</evidence>
<feature type="compositionally biased region" description="Basic and acidic residues" evidence="1">
    <location>
        <begin position="625"/>
        <end position="641"/>
    </location>
</feature>
<dbReference type="PANTHER" id="PTHR31984">
    <property type="entry name" value="TRANSPORTER, PUTATIVE (DUF179)-RELATED"/>
    <property type="match status" value="1"/>
</dbReference>
<dbReference type="Gene3D" id="3.40.1740.10">
    <property type="entry name" value="VC0467-like"/>
    <property type="match status" value="2"/>
</dbReference>
<comment type="caution">
    <text evidence="2">The sequence shown here is derived from an EMBL/GenBank/DDBJ whole genome shotgun (WGS) entry which is preliminary data.</text>
</comment>
<name>A0AAP0FIH2_9MAGN</name>
<dbReference type="SUPFAM" id="SSF52833">
    <property type="entry name" value="Thioredoxin-like"/>
    <property type="match status" value="1"/>
</dbReference>
<gene>
    <name evidence="2" type="ORF">Syun_022369</name>
</gene>
<organism evidence="2 3">
    <name type="scientific">Stephania yunnanensis</name>
    <dbReference type="NCBI Taxonomy" id="152371"/>
    <lineage>
        <taxon>Eukaryota</taxon>
        <taxon>Viridiplantae</taxon>
        <taxon>Streptophyta</taxon>
        <taxon>Embryophyta</taxon>
        <taxon>Tracheophyta</taxon>
        <taxon>Spermatophyta</taxon>
        <taxon>Magnoliopsida</taxon>
        <taxon>Ranunculales</taxon>
        <taxon>Menispermaceae</taxon>
        <taxon>Menispermoideae</taxon>
        <taxon>Cissampelideae</taxon>
        <taxon>Stephania</taxon>
    </lineage>
</organism>
<sequence length="1178" mass="132678">MRIVCVHILYKQILPNRAIIHAHEANFILLVSLCIEIIAHVSRCVSHGIHVQQGLVTTVLLLSHNDPPLSAQCSILDAMTNSCPNFLESELSWRRWRWRFLSISAFLLLFYSSVHGAEALNFRGNEALEWKLLTKRNFTSQIRLHERVLLIVTIPWSGEARSLMREVVRRVSYEMEEFNNLKLMVVYKNKDEVLANAIHATETTTIFCYYHSVSYKYQGRLRTQNILSSVKYLTHLQPGELPLKSLTTAEELDAFLQSTDKAILLLEFCGWSQKLMSDDKTSATEGVFLVQNSSKNGILIEESLFGERNQSLTSSANKHMKLADLKNEKLTCGIENAHSGNPLLGSYMPMTSWAETGDPDAGESCSFEEFQYFESFFLNLTKFSREFFLPPERRRYGLILDRTLLPSLGVRDLDSWLLMVHFAGCPNCSKFFEEGDDLKNLLHSHPSFPTELESEGHDTTLALPVEKPSIILFVDRSSESPIIKRKSMEALGVFRKLALHKPSSHQMALWTRVKHAKYSDQSFNGVGNGHPSSPFGLQRKSRPGLADLNEEKHKVSVILIDGGGNFAADDISAKARENSIHEILANLLKHKKNGKLSLLAKEAGFQLLSDDFEVKVANLQSSQAEHVESDKVLPEATEKTAESSTNMENGVPNDASKFPKDPKEQIELPTIEPSQLKESKRTYIVTQSKLVPPESNQIVMNDVVDFAQHTKVDDTFSKFNLLDVEVELHGFDGFYYFLDGSNQLLRSLTSRSNIPSLIIVDPISDQHYVFPEEENFTYFSLCEFVDAFHNGSLIPYQHSEHGLKTPRETIRPPFVNQDFHEVDSIPRVTALTFSKMVLGSSETESHNVNDARMKDVLVLFSNNWCGFCQRMELVVREVFRAFKGYMNSLKGESRKRDSIFISDNMGGATFTELPLIYLMDCTLNDCTSIIKSFVQEELYPTLILFPAGKKNGIKYVGDMSVTSVMKFIVEHGSNFDRTNEANGQGRNKNFVSSPDKFAPSILMEDHVPVGKDNDELPINTPSRRAIETQKSRSHPSEDSPQVAVGTVLVATDKLLNAPLFDKAQILIVQVDRITGFQGLIINKHISWDNFEGLGKSVEGIEQVKQAPFSFGGPVVATVKEMEDIIVGAQSADDYWFFLGYSGWGWNQLFAEVAEGAWRVSEDPHTLLHWPGNVTGRTA</sequence>
<dbReference type="InterPro" id="IPR036249">
    <property type="entry name" value="Thioredoxin-like_sf"/>
</dbReference>
<evidence type="ECO:0000256" key="1">
    <source>
        <dbReference type="SAM" id="MobiDB-lite"/>
    </source>
</evidence>
<dbReference type="Pfam" id="PF02622">
    <property type="entry name" value="DUF179"/>
    <property type="match status" value="1"/>
</dbReference>
<dbReference type="PANTHER" id="PTHR31984:SF12">
    <property type="entry name" value="THIOREDOXIN DOMAIN-CONTAINING PROTEIN"/>
    <property type="match status" value="1"/>
</dbReference>
<dbReference type="EMBL" id="JBBNAF010000010">
    <property type="protein sequence ID" value="KAK9106358.1"/>
    <property type="molecule type" value="Genomic_DNA"/>
</dbReference>
<dbReference type="Proteomes" id="UP001420932">
    <property type="component" value="Unassembled WGS sequence"/>
</dbReference>
<dbReference type="Gene3D" id="3.40.30.10">
    <property type="entry name" value="Glutaredoxin"/>
    <property type="match status" value="2"/>
</dbReference>
<reference evidence="2 3" key="1">
    <citation type="submission" date="2024-01" db="EMBL/GenBank/DDBJ databases">
        <title>Genome assemblies of Stephania.</title>
        <authorList>
            <person name="Yang L."/>
        </authorList>
    </citation>
    <scope>NUCLEOTIDE SEQUENCE [LARGE SCALE GENOMIC DNA]</scope>
    <source>
        <strain evidence="2">YNDBR</strain>
        <tissue evidence="2">Leaf</tissue>
    </source>
</reference>
<accession>A0AAP0FIH2</accession>
<dbReference type="AlphaFoldDB" id="A0AAP0FIH2"/>
<feature type="region of interest" description="Disordered" evidence="1">
    <location>
        <begin position="623"/>
        <end position="663"/>
    </location>
</feature>
<evidence type="ECO:0000313" key="2">
    <source>
        <dbReference type="EMBL" id="KAK9106358.1"/>
    </source>
</evidence>
<dbReference type="SUPFAM" id="SSF143456">
    <property type="entry name" value="VC0467-like"/>
    <property type="match status" value="1"/>
</dbReference>
<proteinExistence type="predicted"/>